<dbReference type="HOGENOM" id="CLU_139132_2_0_2"/>
<dbReference type="Pfam" id="PF21758">
    <property type="entry name" value="PAC_bac"/>
    <property type="match status" value="1"/>
</dbReference>
<dbReference type="EMBL" id="CP002101">
    <property type="protein sequence ID" value="AEH61673.1"/>
    <property type="molecule type" value="Genomic_DNA"/>
</dbReference>
<dbReference type="STRING" id="679901.Mzhil_1838"/>
<evidence type="ECO:0000259" key="1">
    <source>
        <dbReference type="Pfam" id="PF21758"/>
    </source>
</evidence>
<protein>
    <recommendedName>
        <fullName evidence="1">Prenylated flavin chaperone LpdD-like domain-containing protein</fullName>
    </recommendedName>
</protein>
<proteinExistence type="predicted"/>
<dbReference type="KEGG" id="mzh:Mzhil_1838"/>
<feature type="domain" description="Prenylated flavin chaperone LpdD-like" evidence="1">
    <location>
        <begin position="9"/>
        <end position="114"/>
    </location>
</feature>
<gene>
    <name evidence="2" type="ordered locus">Mzhil_1838</name>
</gene>
<dbReference type="AlphaFoldDB" id="F7XQS0"/>
<dbReference type="RefSeq" id="WP_013899109.1">
    <property type="nucleotide sequence ID" value="NC_015676.1"/>
</dbReference>
<evidence type="ECO:0000313" key="2">
    <source>
        <dbReference type="EMBL" id="AEH61673.1"/>
    </source>
</evidence>
<dbReference type="InterPro" id="IPR048844">
    <property type="entry name" value="LpdD_chaperone-like"/>
</dbReference>
<reference evidence="2 3" key="1">
    <citation type="submission" date="2010-07" db="EMBL/GenBank/DDBJ databases">
        <title>The complete genome of Methanosalsum zhilinae DSM 4017.</title>
        <authorList>
            <consortium name="US DOE Joint Genome Institute (JGI-PGF)"/>
            <person name="Lucas S."/>
            <person name="Copeland A."/>
            <person name="Lapidus A."/>
            <person name="Glavina del Rio T."/>
            <person name="Dalin E."/>
            <person name="Tice H."/>
            <person name="Bruce D."/>
            <person name="Goodwin L."/>
            <person name="Pitluck S."/>
            <person name="Kyrpides N."/>
            <person name="Mavromatis K."/>
            <person name="Ovchinnikova G."/>
            <person name="Daligault H."/>
            <person name="Detter J.C."/>
            <person name="Han C."/>
            <person name="Tapia R."/>
            <person name="Larimer F."/>
            <person name="Land M."/>
            <person name="Hauser L."/>
            <person name="Markowitz V."/>
            <person name="Cheng J.-F."/>
            <person name="Hugenholtz P."/>
            <person name="Woyke T."/>
            <person name="Wu D."/>
            <person name="Spring S."/>
            <person name="Schueler E."/>
            <person name="Brambilla E."/>
            <person name="Klenk H.-P."/>
            <person name="Eisen J.A."/>
        </authorList>
    </citation>
    <scope>NUCLEOTIDE SEQUENCE [LARGE SCALE GENOMIC DNA]</scope>
    <source>
        <strain evidence="3">DSM 4017 / NBRC 107636 / OCM 62 / WeN5</strain>
    </source>
</reference>
<organism evidence="2 3">
    <name type="scientific">Methanosalsum zhilinae (strain DSM 4017 / NBRC 107636 / OCM 62 / WeN5)</name>
    <name type="common">Methanohalophilus zhilinae</name>
    <dbReference type="NCBI Taxonomy" id="679901"/>
    <lineage>
        <taxon>Archaea</taxon>
        <taxon>Methanobacteriati</taxon>
        <taxon>Methanobacteriota</taxon>
        <taxon>Stenosarchaea group</taxon>
        <taxon>Methanomicrobia</taxon>
        <taxon>Methanosarcinales</taxon>
        <taxon>Methanosarcinaceae</taxon>
        <taxon>Methanosalsum</taxon>
    </lineage>
</organism>
<accession>F7XQS0</accession>
<name>F7XQS0_METZD</name>
<keyword evidence="3" id="KW-1185">Reference proteome</keyword>
<dbReference type="GeneID" id="10823482"/>
<evidence type="ECO:0000313" key="3">
    <source>
        <dbReference type="Proteomes" id="UP000006622"/>
    </source>
</evidence>
<dbReference type="Proteomes" id="UP000006622">
    <property type="component" value="Chromosome"/>
</dbReference>
<sequence length="119" mass="13268">MPSMIKRVGRAKLVLEWKNIGGDNVVVLRGGDEHIGATGFAYYDRSSDRVFTDVIKSPGHRETEIAYDGAKHISYVTKTTTVFIAGIHLDNITKSEIRDIVDISYQMIDDLAAILEERA</sequence>